<organism evidence="3 4">
    <name type="scientific">Paralvinella palmiformis</name>
    <dbReference type="NCBI Taxonomy" id="53620"/>
    <lineage>
        <taxon>Eukaryota</taxon>
        <taxon>Metazoa</taxon>
        <taxon>Spiralia</taxon>
        <taxon>Lophotrochozoa</taxon>
        <taxon>Annelida</taxon>
        <taxon>Polychaeta</taxon>
        <taxon>Sedentaria</taxon>
        <taxon>Canalipalpata</taxon>
        <taxon>Terebellida</taxon>
        <taxon>Terebelliformia</taxon>
        <taxon>Alvinellidae</taxon>
        <taxon>Paralvinella</taxon>
    </lineage>
</organism>
<feature type="transmembrane region" description="Helical" evidence="2">
    <location>
        <begin position="508"/>
        <end position="533"/>
    </location>
</feature>
<reference evidence="3" key="1">
    <citation type="journal article" date="2023" name="Mol. Biol. Evol.">
        <title>Third-Generation Sequencing Reveals the Adaptive Role of the Epigenome in Three Deep-Sea Polychaetes.</title>
        <authorList>
            <person name="Perez M."/>
            <person name="Aroh O."/>
            <person name="Sun Y."/>
            <person name="Lan Y."/>
            <person name="Juniper S.K."/>
            <person name="Young C.R."/>
            <person name="Angers B."/>
            <person name="Qian P.Y."/>
        </authorList>
    </citation>
    <scope>NUCLEOTIDE SEQUENCE</scope>
    <source>
        <strain evidence="3">P08H-3</strain>
    </source>
</reference>
<keyword evidence="2" id="KW-0472">Membrane</keyword>
<accession>A0AAD9NEA5</accession>
<proteinExistence type="predicted"/>
<feature type="compositionally biased region" description="Basic and acidic residues" evidence="1">
    <location>
        <begin position="793"/>
        <end position="812"/>
    </location>
</feature>
<feature type="region of interest" description="Disordered" evidence="1">
    <location>
        <begin position="1076"/>
        <end position="1101"/>
    </location>
</feature>
<protein>
    <submittedName>
        <fullName evidence="3">Uncharacterized protein</fullName>
    </submittedName>
</protein>
<gene>
    <name evidence="3" type="ORF">LSH36_70g06011</name>
</gene>
<evidence type="ECO:0000313" key="3">
    <source>
        <dbReference type="EMBL" id="KAK2164034.1"/>
    </source>
</evidence>
<keyword evidence="2" id="KW-0812">Transmembrane</keyword>
<dbReference type="PANTHER" id="PTHR21590">
    <property type="entry name" value="SEA DOMAIN-CONTAINING PROTEIN"/>
    <property type="match status" value="1"/>
</dbReference>
<dbReference type="PANTHER" id="PTHR21590:SF6">
    <property type="entry name" value="SEA DOMAIN-CONTAINING PROTEIN"/>
    <property type="match status" value="1"/>
</dbReference>
<feature type="compositionally biased region" description="Basic residues" evidence="1">
    <location>
        <begin position="821"/>
        <end position="833"/>
    </location>
</feature>
<evidence type="ECO:0000256" key="1">
    <source>
        <dbReference type="SAM" id="MobiDB-lite"/>
    </source>
</evidence>
<feature type="compositionally biased region" description="Basic and acidic residues" evidence="1">
    <location>
        <begin position="837"/>
        <end position="849"/>
    </location>
</feature>
<feature type="compositionally biased region" description="Basic residues" evidence="1">
    <location>
        <begin position="692"/>
        <end position="707"/>
    </location>
</feature>
<feature type="compositionally biased region" description="Basic and acidic residues" evidence="1">
    <location>
        <begin position="770"/>
        <end position="786"/>
    </location>
</feature>
<dbReference type="EMBL" id="JAODUP010000070">
    <property type="protein sequence ID" value="KAK2164034.1"/>
    <property type="molecule type" value="Genomic_DNA"/>
</dbReference>
<keyword evidence="2" id="KW-1133">Transmembrane helix</keyword>
<dbReference type="Proteomes" id="UP001208570">
    <property type="component" value="Unassembled WGS sequence"/>
</dbReference>
<feature type="compositionally biased region" description="Basic and acidic residues" evidence="1">
    <location>
        <begin position="1076"/>
        <end position="1089"/>
    </location>
</feature>
<comment type="caution">
    <text evidence="3">The sequence shown here is derived from an EMBL/GenBank/DDBJ whole genome shotgun (WGS) entry which is preliminary data.</text>
</comment>
<sequence>MTSTSIDNNILASIIKSDDSLSMFSFAMESSLVADETASGQSQNFMETLQSFFSSSSNSVAVHSLPLWTTASSSYPREEIQYTSAALNWTMSHFIDTTEAWAQSSAMPTIEFYDSLSSQSPSFLDTSWSGSESAVMPSSGLDAVSYSAASELNASSLTPSSFFTTLLYSSYEMSPNHSTAAFNETSSFTNLNSTQDSEAFWETTVTILASSVSGHENKTVNTVEYSTVDMTTVENSTTGVGELPTDVTTVGVDSTLFSVEIQSSAFGVTVDYRSSLITPSGGQNQSVVSMTEILQPSQNSFISDPSQTQSLPATPSVTPSLPTVSISTPDWLDNSTSDNSTNLVNNTDVEATTLKTTPEGHLNTSDVLAPYWVKTVIKVSLSEDDQSAEFRKEMETKLAEILNEALQRLTSILSGTYKPLRRRRAVTVNNATVQMTNISRLDLVEPSHTTLVYYLVEGDPGGSLTTADRTAGLMQLFSDQELAIKLGYEVVIKAEVYLRPPPAEDKKLWIIGAVIGGLAGFVIIIWCFLFVYFKCTRPPSKLPPQRPPHLAKIADIDQIDYKGRDVKGFDYARTEVGLESELDRQNVPDYYRRYPMGSTDLEGMYSPGETPPPPFRGHHPSSGSSKRGTKGEPPYPPPEPPSNGFIHPISNKENQAKSKNAKKKTRNDDICSTDQDTEDTLGTNRSDDRRPLSSKKGHHSQRHKRSGHQPDQFEHVAKMGRVDDPEMLVQPTRTTIHAIKAPVLENRPDEDSIPDIPHDEDINETLQQKAEIERWRNKQRQREKLGVKKPSRKDKEFGGQRHPKDENSKEKITPNIEQPNKPKRKKKKPKKMSAVKQEPEDSIEMKPVYDHQVIQPIIASMQQAPHLTRLESDSSDDGLQPVSGSRDKDRELVSAMLDEAFAMVTPTSTINPPDEPQHPAPQLTQSTGSAKRQHHTPVYVTPMPTQTSNTSSTTWNPYEAADQVAYLMPPGQTYGSHSPSQRELDTRSSHLSPHSTHQYTNPAYMADLPVNIGSQPIQSTDINDSSTPRYGRNSANGFVPNSPRAFAPYQKPAWTDLMPTAWDDPDKTLPVANRFGEERPGRVDSDRLSTAKPDANNLSRFHVPKPVHREDTDDEIDIVSDVMKTGTSAQPLIASIREEIERLAKRSQDGHSRQLPVT</sequence>
<feature type="region of interest" description="Disordered" evidence="1">
    <location>
        <begin position="973"/>
        <end position="994"/>
    </location>
</feature>
<feature type="region of interest" description="Disordered" evidence="1">
    <location>
        <begin position="300"/>
        <end position="322"/>
    </location>
</feature>
<feature type="compositionally biased region" description="Basic and acidic residues" evidence="1">
    <location>
        <begin position="746"/>
        <end position="760"/>
    </location>
</feature>
<dbReference type="Pfam" id="PF12877">
    <property type="entry name" value="KIAA1549"/>
    <property type="match status" value="1"/>
</dbReference>
<keyword evidence="4" id="KW-1185">Reference proteome</keyword>
<feature type="compositionally biased region" description="Basic and acidic residues" evidence="1">
    <location>
        <begin position="711"/>
        <end position="724"/>
    </location>
</feature>
<evidence type="ECO:0000313" key="4">
    <source>
        <dbReference type="Proteomes" id="UP001208570"/>
    </source>
</evidence>
<feature type="region of interest" description="Disordered" evidence="1">
    <location>
        <begin position="598"/>
        <end position="887"/>
    </location>
</feature>
<evidence type="ECO:0000256" key="2">
    <source>
        <dbReference type="SAM" id="Phobius"/>
    </source>
</evidence>
<feature type="region of interest" description="Disordered" evidence="1">
    <location>
        <begin position="908"/>
        <end position="932"/>
    </location>
</feature>
<name>A0AAD9NEA5_9ANNE</name>
<dbReference type="AlphaFoldDB" id="A0AAD9NEA5"/>
<dbReference type="InterPro" id="IPR024606">
    <property type="entry name" value="KIAA1549"/>
</dbReference>
<feature type="compositionally biased region" description="Polar residues" evidence="1">
    <location>
        <begin position="670"/>
        <end position="684"/>
    </location>
</feature>